<sequence length="654" mass="73555">MDTLQELEHLSLVSKIASEINNHMGVSDTTLAEFVIDTHLKSQSFEAFTATLRDMGADFPQSLVDSIDRLMHTLHPRYKQAASQEEKQRRKEHILKALTMPDIEPSQVAPDSPPSKEADILDDTFAELEGLAVQHKSNKRPSPDGVQKPRKRTHDYVFEDEYGRTERKSRRRRRSVDEDEEFRRPPTPEIDDEPILYKVYRGKVVNIKPFGVFINLQGVRGKVDGLVHVSQMQEGARVNDPSDLVSRWQEVFVKVIKMEGGKLSLSLKEADQITGRDLRPQQRIASGANMLGLNGNDMSIDHASPAHAPRKAPRQRLTSPERWEIKQLIASGVIPRSDYPDIDKDLDAVDGVRSFDDEEEVEIEVREEEPPFLVGQTKQSLELSPIRIVKNPEGSLARAALKSEQQARERRDLRQQEEKDKQAKEAAGVDLSRQWNDPMAQQKQFASDLRNTRTNQPLEAMPEWKKISKGKDASFGIRTNTSIAEQRRSLPVFKLRKQFLDAVATNSVLVCVGETGSGKTTQLTQYLAEAGYANDGVIGCTQPRRVAAMSVAKRVAEEVGCELGNEVGYAIRFEDRTSSSTAIKYMTDGILQREILLDPMLSRYSVILIDEAHERSIGTDIILALMKKCLARRPDMKLIIASVSNLTLKAKTSS</sequence>
<dbReference type="InterPro" id="IPR014001">
    <property type="entry name" value="Helicase_ATP-bd"/>
</dbReference>
<dbReference type="Proteomes" id="UP000799770">
    <property type="component" value="Unassembled WGS sequence"/>
</dbReference>
<evidence type="ECO:0000259" key="11">
    <source>
        <dbReference type="PROSITE" id="PS51192"/>
    </source>
</evidence>
<dbReference type="CDD" id="cd05684">
    <property type="entry name" value="S1_DHX8_helicase"/>
    <property type="match status" value="1"/>
</dbReference>
<dbReference type="PROSITE" id="PS51192">
    <property type="entry name" value="HELICASE_ATP_BIND_1"/>
    <property type="match status" value="1"/>
</dbReference>
<evidence type="ECO:0000256" key="8">
    <source>
        <dbReference type="ARBA" id="ARBA00047984"/>
    </source>
</evidence>
<dbReference type="FunFam" id="2.40.50.140:FF:000061">
    <property type="entry name" value="ATP-dependent RNA helicase DHX8"/>
    <property type="match status" value="1"/>
</dbReference>
<feature type="region of interest" description="Disordered" evidence="9">
    <location>
        <begin position="298"/>
        <end position="320"/>
    </location>
</feature>
<proteinExistence type="inferred from homology"/>
<dbReference type="PANTHER" id="PTHR18934:SF85">
    <property type="entry name" value="ATP-DEPENDENT RNA HELICASE DHX8"/>
    <property type="match status" value="1"/>
</dbReference>
<protein>
    <recommendedName>
        <fullName evidence="2">RNA helicase</fullName>
        <ecNumber evidence="2">3.6.4.13</ecNumber>
    </recommendedName>
</protein>
<evidence type="ECO:0000256" key="3">
    <source>
        <dbReference type="ARBA" id="ARBA00022741"/>
    </source>
</evidence>
<dbReference type="EMBL" id="ML977312">
    <property type="protein sequence ID" value="KAF2121425.1"/>
    <property type="molecule type" value="Genomic_DNA"/>
</dbReference>
<dbReference type="PROSITE" id="PS00690">
    <property type="entry name" value="DEAH_ATP_HELICASE"/>
    <property type="match status" value="1"/>
</dbReference>
<dbReference type="InterPro" id="IPR049621">
    <property type="entry name" value="S1_DHX8_helicase"/>
</dbReference>
<keyword evidence="13" id="KW-1185">Reference proteome</keyword>
<dbReference type="InterPro" id="IPR002464">
    <property type="entry name" value="DNA/RNA_helicase_DEAH_CS"/>
</dbReference>
<dbReference type="PANTHER" id="PTHR18934">
    <property type="entry name" value="ATP-DEPENDENT RNA HELICASE"/>
    <property type="match status" value="1"/>
</dbReference>
<keyword evidence="7" id="KW-0508">mRNA splicing</keyword>
<feature type="compositionally biased region" description="Basic and acidic residues" evidence="9">
    <location>
        <begin position="154"/>
        <end position="166"/>
    </location>
</feature>
<dbReference type="Gene3D" id="3.40.50.300">
    <property type="entry name" value="P-loop containing nucleotide triphosphate hydrolases"/>
    <property type="match status" value="1"/>
</dbReference>
<feature type="compositionally biased region" description="Basic and acidic residues" evidence="9">
    <location>
        <begin position="405"/>
        <end position="424"/>
    </location>
</feature>
<dbReference type="OrthoDB" id="10253254at2759"/>
<evidence type="ECO:0000313" key="12">
    <source>
        <dbReference type="EMBL" id="KAF2121425.1"/>
    </source>
</evidence>
<dbReference type="InterPro" id="IPR049588">
    <property type="entry name" value="DHX8_GH2-like"/>
</dbReference>
<dbReference type="InterPro" id="IPR012340">
    <property type="entry name" value="NA-bd_OB-fold"/>
</dbReference>
<dbReference type="GO" id="GO:0003723">
    <property type="term" value="F:RNA binding"/>
    <property type="evidence" value="ECO:0007669"/>
    <property type="project" value="TreeGrafter"/>
</dbReference>
<dbReference type="Gene3D" id="2.40.50.140">
    <property type="entry name" value="Nucleic acid-binding proteins"/>
    <property type="match status" value="1"/>
</dbReference>
<dbReference type="CDD" id="cd21691">
    <property type="entry name" value="GH2-like_DHX8"/>
    <property type="match status" value="1"/>
</dbReference>
<evidence type="ECO:0000256" key="5">
    <source>
        <dbReference type="ARBA" id="ARBA00022806"/>
    </source>
</evidence>
<keyword evidence="4" id="KW-0378">Hydrolase</keyword>
<dbReference type="GO" id="GO:0005524">
    <property type="term" value="F:ATP binding"/>
    <property type="evidence" value="ECO:0007669"/>
    <property type="project" value="UniProtKB-KW"/>
</dbReference>
<dbReference type="Pfam" id="PF00575">
    <property type="entry name" value="S1"/>
    <property type="match status" value="1"/>
</dbReference>
<feature type="domain" description="Helicase ATP-binding" evidence="11">
    <location>
        <begin position="500"/>
        <end position="654"/>
    </location>
</feature>
<dbReference type="AlphaFoldDB" id="A0A6A5ZQL1"/>
<evidence type="ECO:0000256" key="6">
    <source>
        <dbReference type="ARBA" id="ARBA00022840"/>
    </source>
</evidence>
<dbReference type="SUPFAM" id="SSF52540">
    <property type="entry name" value="P-loop containing nucleoside triphosphate hydrolases"/>
    <property type="match status" value="1"/>
</dbReference>
<dbReference type="GO" id="GO:0003724">
    <property type="term" value="F:RNA helicase activity"/>
    <property type="evidence" value="ECO:0007669"/>
    <property type="project" value="UniProtKB-EC"/>
</dbReference>
<dbReference type="InterPro" id="IPR027417">
    <property type="entry name" value="P-loop_NTPase"/>
</dbReference>
<keyword evidence="3" id="KW-0547">Nucleotide-binding</keyword>
<dbReference type="InterPro" id="IPR003029">
    <property type="entry name" value="S1_domain"/>
</dbReference>
<dbReference type="GO" id="GO:0071013">
    <property type="term" value="C:catalytic step 2 spliceosome"/>
    <property type="evidence" value="ECO:0007669"/>
    <property type="project" value="TreeGrafter"/>
</dbReference>
<evidence type="ECO:0000256" key="1">
    <source>
        <dbReference type="ARBA" id="ARBA00008792"/>
    </source>
</evidence>
<gene>
    <name evidence="12" type="ORF">BDV96DRAFT_211984</name>
</gene>
<keyword evidence="6" id="KW-0067">ATP-binding</keyword>
<accession>A0A6A5ZQL1</accession>
<dbReference type="PROSITE" id="PS50126">
    <property type="entry name" value="S1"/>
    <property type="match status" value="1"/>
</dbReference>
<feature type="region of interest" description="Disordered" evidence="9">
    <location>
        <begin position="132"/>
        <end position="188"/>
    </location>
</feature>
<dbReference type="SMART" id="SM00316">
    <property type="entry name" value="S1"/>
    <property type="match status" value="1"/>
</dbReference>
<reference evidence="12" key="1">
    <citation type="journal article" date="2020" name="Stud. Mycol.">
        <title>101 Dothideomycetes genomes: a test case for predicting lifestyles and emergence of pathogens.</title>
        <authorList>
            <person name="Haridas S."/>
            <person name="Albert R."/>
            <person name="Binder M."/>
            <person name="Bloem J."/>
            <person name="Labutti K."/>
            <person name="Salamov A."/>
            <person name="Andreopoulos B."/>
            <person name="Baker S."/>
            <person name="Barry K."/>
            <person name="Bills G."/>
            <person name="Bluhm B."/>
            <person name="Cannon C."/>
            <person name="Castanera R."/>
            <person name="Culley D."/>
            <person name="Daum C."/>
            <person name="Ezra D."/>
            <person name="Gonzalez J."/>
            <person name="Henrissat B."/>
            <person name="Kuo A."/>
            <person name="Liang C."/>
            <person name="Lipzen A."/>
            <person name="Lutzoni F."/>
            <person name="Magnuson J."/>
            <person name="Mondo S."/>
            <person name="Nolan M."/>
            <person name="Ohm R."/>
            <person name="Pangilinan J."/>
            <person name="Park H.-J."/>
            <person name="Ramirez L."/>
            <person name="Alfaro M."/>
            <person name="Sun H."/>
            <person name="Tritt A."/>
            <person name="Yoshinaga Y."/>
            <person name="Zwiers L.-H."/>
            <person name="Turgeon B."/>
            <person name="Goodwin S."/>
            <person name="Spatafora J."/>
            <person name="Crous P."/>
            <person name="Grigoriev I."/>
        </authorList>
    </citation>
    <scope>NUCLEOTIDE SEQUENCE</scope>
    <source>
        <strain evidence="12">CBS 627.86</strain>
    </source>
</reference>
<dbReference type="GO" id="GO:0000390">
    <property type="term" value="P:spliceosomal complex disassembly"/>
    <property type="evidence" value="ECO:0007669"/>
    <property type="project" value="TreeGrafter"/>
</dbReference>
<evidence type="ECO:0000313" key="13">
    <source>
        <dbReference type="Proteomes" id="UP000799770"/>
    </source>
</evidence>
<keyword evidence="5" id="KW-0347">Helicase</keyword>
<evidence type="ECO:0000256" key="9">
    <source>
        <dbReference type="SAM" id="MobiDB-lite"/>
    </source>
</evidence>
<dbReference type="InterPro" id="IPR049945">
    <property type="entry name" value="AAA_22"/>
</dbReference>
<dbReference type="SUPFAM" id="SSF50249">
    <property type="entry name" value="Nucleic acid-binding proteins"/>
    <property type="match status" value="1"/>
</dbReference>
<dbReference type="FunFam" id="3.40.50.300:FF:000578">
    <property type="entry name" value="probable ATP-dependent RNA helicase DHX35"/>
    <property type="match status" value="1"/>
</dbReference>
<evidence type="ECO:0000259" key="10">
    <source>
        <dbReference type="PROSITE" id="PS50126"/>
    </source>
</evidence>
<dbReference type="SMART" id="SM00487">
    <property type="entry name" value="DEXDc"/>
    <property type="match status" value="1"/>
</dbReference>
<dbReference type="Pfam" id="PF13401">
    <property type="entry name" value="AAA_22"/>
    <property type="match status" value="1"/>
</dbReference>
<organism evidence="12 13">
    <name type="scientific">Lophiotrema nucula</name>
    <dbReference type="NCBI Taxonomy" id="690887"/>
    <lineage>
        <taxon>Eukaryota</taxon>
        <taxon>Fungi</taxon>
        <taxon>Dikarya</taxon>
        <taxon>Ascomycota</taxon>
        <taxon>Pezizomycotina</taxon>
        <taxon>Dothideomycetes</taxon>
        <taxon>Pleosporomycetidae</taxon>
        <taxon>Pleosporales</taxon>
        <taxon>Lophiotremataceae</taxon>
        <taxon>Lophiotrema</taxon>
    </lineage>
</organism>
<evidence type="ECO:0000256" key="4">
    <source>
        <dbReference type="ARBA" id="ARBA00022801"/>
    </source>
</evidence>
<dbReference type="GO" id="GO:0016887">
    <property type="term" value="F:ATP hydrolysis activity"/>
    <property type="evidence" value="ECO:0007669"/>
    <property type="project" value="InterPro"/>
</dbReference>
<feature type="region of interest" description="Disordered" evidence="9">
    <location>
        <begin position="97"/>
        <end position="118"/>
    </location>
</feature>
<comment type="similarity">
    <text evidence="1">Belongs to the DEAD box helicase family. DEAH subfamily.</text>
</comment>
<dbReference type="EC" id="3.6.4.13" evidence="2"/>
<feature type="domain" description="S1 motif" evidence="10">
    <location>
        <begin position="197"/>
        <end position="268"/>
    </location>
</feature>
<keyword evidence="7" id="KW-0507">mRNA processing</keyword>
<comment type="catalytic activity">
    <reaction evidence="8">
        <text>ATP + H2O = ADP + phosphate + H(+)</text>
        <dbReference type="Rhea" id="RHEA:13065"/>
        <dbReference type="ChEBI" id="CHEBI:15377"/>
        <dbReference type="ChEBI" id="CHEBI:15378"/>
        <dbReference type="ChEBI" id="CHEBI:30616"/>
        <dbReference type="ChEBI" id="CHEBI:43474"/>
        <dbReference type="ChEBI" id="CHEBI:456216"/>
        <dbReference type="EC" id="3.6.4.13"/>
    </reaction>
</comment>
<evidence type="ECO:0000256" key="2">
    <source>
        <dbReference type="ARBA" id="ARBA00012552"/>
    </source>
</evidence>
<evidence type="ECO:0000256" key="7">
    <source>
        <dbReference type="ARBA" id="ARBA00023187"/>
    </source>
</evidence>
<name>A0A6A5ZQL1_9PLEO</name>
<feature type="region of interest" description="Disordered" evidence="9">
    <location>
        <begin position="402"/>
        <end position="429"/>
    </location>
</feature>